<proteinExistence type="predicted"/>
<protein>
    <submittedName>
        <fullName evidence="1">Glycosyltransferase family 4 protein</fullName>
        <ecNumber evidence="1">2.4.-.-</ecNumber>
    </submittedName>
</protein>
<dbReference type="Pfam" id="PF13692">
    <property type="entry name" value="Glyco_trans_1_4"/>
    <property type="match status" value="1"/>
</dbReference>
<dbReference type="EC" id="2.4.-.-" evidence="1"/>
<dbReference type="GO" id="GO:0016757">
    <property type="term" value="F:glycosyltransferase activity"/>
    <property type="evidence" value="ECO:0007669"/>
    <property type="project" value="UniProtKB-KW"/>
</dbReference>
<organism evidence="1 2">
    <name type="scientific">Negadavirga shengliensis</name>
    <dbReference type="NCBI Taxonomy" id="1389218"/>
    <lineage>
        <taxon>Bacteria</taxon>
        <taxon>Pseudomonadati</taxon>
        <taxon>Bacteroidota</taxon>
        <taxon>Cytophagia</taxon>
        <taxon>Cytophagales</taxon>
        <taxon>Cyclobacteriaceae</taxon>
        <taxon>Negadavirga</taxon>
    </lineage>
</organism>
<keyword evidence="1" id="KW-0328">Glycosyltransferase</keyword>
<reference evidence="2" key="1">
    <citation type="journal article" date="2019" name="Int. J. Syst. Evol. Microbiol.">
        <title>The Global Catalogue of Microorganisms (GCM) 10K type strain sequencing project: providing services to taxonomists for standard genome sequencing and annotation.</title>
        <authorList>
            <consortium name="The Broad Institute Genomics Platform"/>
            <consortium name="The Broad Institute Genome Sequencing Center for Infectious Disease"/>
            <person name="Wu L."/>
            <person name="Ma J."/>
        </authorList>
    </citation>
    <scope>NUCLEOTIDE SEQUENCE [LARGE SCALE GENOMIC DNA]</scope>
    <source>
        <strain evidence="2">CGMCC 4.7466</strain>
    </source>
</reference>
<gene>
    <name evidence="1" type="ORF">ACFPFU_16855</name>
</gene>
<sequence length="344" mass="39391">MVLYIYPIETAFTRRDIEMLTPYIKVKPLRFTNNPFALPFYFVIQVFQLIWFLPKTSHYLCFFGGYHTVLPTVFGRIFNIPTYIQSGGMDAMNLPAIGYGNFRKKWLRKATVFSFRHCSLILPVAESLVKNDYTYDKQHPRKQGLLNLIPGLKTPIQVVANGFDDSFWTDEVHDKEPFSFATVATGISKESRMLIKGLDLIIRLAEIFPRYSFHIIGDENFSPVASNVKIHGRLSGPELKKILQKMQFYLQLSASEGFPNALAEAMLCGCIPIGSAVGAIPEIIGDSGFVLREKSLEDLKKIFLGLPNQDLKILRKKARSRIVSQYHYQKRQRALLRLFQIEIQ</sequence>
<dbReference type="CDD" id="cd03801">
    <property type="entry name" value="GT4_PimA-like"/>
    <property type="match status" value="1"/>
</dbReference>
<comment type="caution">
    <text evidence="1">The sequence shown here is derived from an EMBL/GenBank/DDBJ whole genome shotgun (WGS) entry which is preliminary data.</text>
</comment>
<dbReference type="PANTHER" id="PTHR12526:SF630">
    <property type="entry name" value="GLYCOSYLTRANSFERASE"/>
    <property type="match status" value="1"/>
</dbReference>
<dbReference type="Proteomes" id="UP001595818">
    <property type="component" value="Unassembled WGS sequence"/>
</dbReference>
<keyword evidence="1" id="KW-0808">Transferase</keyword>
<keyword evidence="2" id="KW-1185">Reference proteome</keyword>
<dbReference type="PANTHER" id="PTHR12526">
    <property type="entry name" value="GLYCOSYLTRANSFERASE"/>
    <property type="match status" value="1"/>
</dbReference>
<dbReference type="RefSeq" id="WP_377066163.1">
    <property type="nucleotide sequence ID" value="NZ_JBHSJJ010000010.1"/>
</dbReference>
<name>A0ABV9T3T6_9BACT</name>
<accession>A0ABV9T3T6</accession>
<dbReference type="EMBL" id="JBHSJJ010000010">
    <property type="protein sequence ID" value="MFC4873374.1"/>
    <property type="molecule type" value="Genomic_DNA"/>
</dbReference>
<dbReference type="SUPFAM" id="SSF53756">
    <property type="entry name" value="UDP-Glycosyltransferase/glycogen phosphorylase"/>
    <property type="match status" value="1"/>
</dbReference>
<dbReference type="Gene3D" id="3.40.50.2000">
    <property type="entry name" value="Glycogen Phosphorylase B"/>
    <property type="match status" value="1"/>
</dbReference>
<evidence type="ECO:0000313" key="2">
    <source>
        <dbReference type="Proteomes" id="UP001595818"/>
    </source>
</evidence>
<evidence type="ECO:0000313" key="1">
    <source>
        <dbReference type="EMBL" id="MFC4873374.1"/>
    </source>
</evidence>